<organism evidence="1 2">
    <name type="scientific">Saguinus oedipus</name>
    <name type="common">Cotton-top tamarin</name>
    <name type="synonym">Oedipomidas oedipus</name>
    <dbReference type="NCBI Taxonomy" id="9490"/>
    <lineage>
        <taxon>Eukaryota</taxon>
        <taxon>Metazoa</taxon>
        <taxon>Chordata</taxon>
        <taxon>Craniata</taxon>
        <taxon>Vertebrata</taxon>
        <taxon>Euteleostomi</taxon>
        <taxon>Mammalia</taxon>
        <taxon>Eutheria</taxon>
        <taxon>Euarchontoglires</taxon>
        <taxon>Primates</taxon>
        <taxon>Haplorrhini</taxon>
        <taxon>Platyrrhini</taxon>
        <taxon>Cebidae</taxon>
        <taxon>Callitrichinae</taxon>
        <taxon>Saguinus</taxon>
    </lineage>
</organism>
<evidence type="ECO:0000313" key="2">
    <source>
        <dbReference type="Proteomes" id="UP001266305"/>
    </source>
</evidence>
<gene>
    <name evidence="1" type="ORF">P7K49_011961</name>
</gene>
<name>A0ABQ9VS61_SAGOE</name>
<proteinExistence type="predicted"/>
<dbReference type="EMBL" id="JASSZA010000005">
    <property type="protein sequence ID" value="KAK2112214.1"/>
    <property type="molecule type" value="Genomic_DNA"/>
</dbReference>
<reference evidence="1 2" key="1">
    <citation type="submission" date="2023-05" db="EMBL/GenBank/DDBJ databases">
        <title>B98-5 Cell Line De Novo Hybrid Assembly: An Optical Mapping Approach.</title>
        <authorList>
            <person name="Kananen K."/>
            <person name="Auerbach J.A."/>
            <person name="Kautto E."/>
            <person name="Blachly J.S."/>
        </authorList>
    </citation>
    <scope>NUCLEOTIDE SEQUENCE [LARGE SCALE GENOMIC DNA]</scope>
    <source>
        <strain evidence="1">B95-8</strain>
        <tissue evidence="1">Cell line</tissue>
    </source>
</reference>
<dbReference type="Proteomes" id="UP001266305">
    <property type="component" value="Unassembled WGS sequence"/>
</dbReference>
<feature type="non-terminal residue" evidence="1">
    <location>
        <position position="65"/>
    </location>
</feature>
<evidence type="ECO:0000313" key="1">
    <source>
        <dbReference type="EMBL" id="KAK2112214.1"/>
    </source>
</evidence>
<keyword evidence="2" id="KW-1185">Reference proteome</keyword>
<protein>
    <submittedName>
        <fullName evidence="1">Uncharacterized protein</fullName>
    </submittedName>
</protein>
<comment type="caution">
    <text evidence="1">The sequence shown here is derived from an EMBL/GenBank/DDBJ whole genome shotgun (WGS) entry which is preliminary data.</text>
</comment>
<sequence length="65" mass="6353">MTGGEDGVDCDSLDPLLLEQRAPNGGCGSHGLGSGNLFDLVITAVPASASPGSEALLGSTRDGVP</sequence>
<accession>A0ABQ9VS61</accession>